<evidence type="ECO:0000256" key="1">
    <source>
        <dbReference type="ARBA" id="ARBA00022737"/>
    </source>
</evidence>
<evidence type="ECO:0000313" key="6">
    <source>
        <dbReference type="Proteomes" id="UP000663825"/>
    </source>
</evidence>
<keyword evidence="1" id="KW-0677">Repeat</keyword>
<evidence type="ECO:0000256" key="3">
    <source>
        <dbReference type="PROSITE-ProRule" id="PRU00339"/>
    </source>
</evidence>
<dbReference type="EMBL" id="CAJNXB010001660">
    <property type="protein sequence ID" value="CAF3185016.1"/>
    <property type="molecule type" value="Genomic_DNA"/>
</dbReference>
<accession>A0A817Q8W0</accession>
<proteinExistence type="predicted"/>
<evidence type="ECO:0000313" key="5">
    <source>
        <dbReference type="EMBL" id="CAF3185016.1"/>
    </source>
</evidence>
<dbReference type="Pfam" id="PF13374">
    <property type="entry name" value="TPR_10"/>
    <property type="match status" value="1"/>
</dbReference>
<dbReference type="PROSITE" id="PS50005">
    <property type="entry name" value="TPR"/>
    <property type="match status" value="2"/>
</dbReference>
<dbReference type="SMART" id="SM00028">
    <property type="entry name" value="TPR"/>
    <property type="match status" value="11"/>
</dbReference>
<feature type="repeat" description="TPR" evidence="3">
    <location>
        <begin position="744"/>
        <end position="777"/>
    </location>
</feature>
<feature type="coiled-coil region" evidence="4">
    <location>
        <begin position="1043"/>
        <end position="1073"/>
    </location>
</feature>
<dbReference type="SUPFAM" id="SSF56399">
    <property type="entry name" value="ADP-ribosylation"/>
    <property type="match status" value="1"/>
</dbReference>
<dbReference type="Pfam" id="PF13424">
    <property type="entry name" value="TPR_12"/>
    <property type="match status" value="3"/>
</dbReference>
<dbReference type="PANTHER" id="PTHR45641:SF19">
    <property type="entry name" value="NEPHROCYSTIN-3"/>
    <property type="match status" value="1"/>
</dbReference>
<dbReference type="AlphaFoldDB" id="A0A817Q8W0"/>
<name>A0A817Q8W0_9BILA</name>
<dbReference type="InterPro" id="IPR011990">
    <property type="entry name" value="TPR-like_helical_dom_sf"/>
</dbReference>
<gene>
    <name evidence="5" type="ORF">TIS948_LOCUS11588</name>
</gene>
<dbReference type="PROSITE" id="PS51996">
    <property type="entry name" value="TR_MART"/>
    <property type="match status" value="1"/>
</dbReference>
<dbReference type="PANTHER" id="PTHR45641">
    <property type="entry name" value="TETRATRICOPEPTIDE REPEAT PROTEIN (AFU_ORTHOLOGUE AFUA_6G03870)"/>
    <property type="match status" value="1"/>
</dbReference>
<dbReference type="PROSITE" id="PS50293">
    <property type="entry name" value="TPR_REGION"/>
    <property type="match status" value="1"/>
</dbReference>
<organism evidence="5 6">
    <name type="scientific">Rotaria socialis</name>
    <dbReference type="NCBI Taxonomy" id="392032"/>
    <lineage>
        <taxon>Eukaryota</taxon>
        <taxon>Metazoa</taxon>
        <taxon>Spiralia</taxon>
        <taxon>Gnathifera</taxon>
        <taxon>Rotifera</taxon>
        <taxon>Eurotatoria</taxon>
        <taxon>Bdelloidea</taxon>
        <taxon>Philodinida</taxon>
        <taxon>Philodinidae</taxon>
        <taxon>Rotaria</taxon>
    </lineage>
</organism>
<evidence type="ECO:0000256" key="2">
    <source>
        <dbReference type="ARBA" id="ARBA00022803"/>
    </source>
</evidence>
<dbReference type="InterPro" id="IPR019734">
    <property type="entry name" value="TPR_rpt"/>
</dbReference>
<keyword evidence="4" id="KW-0175">Coiled coil</keyword>
<feature type="repeat" description="TPR" evidence="3">
    <location>
        <begin position="660"/>
        <end position="693"/>
    </location>
</feature>
<dbReference type="Gene3D" id="3.90.176.10">
    <property type="entry name" value="Toxin ADP-ribosyltransferase, Chain A, domain 1"/>
    <property type="match status" value="1"/>
</dbReference>
<dbReference type="Proteomes" id="UP000663825">
    <property type="component" value="Unassembled WGS sequence"/>
</dbReference>
<evidence type="ECO:0000256" key="4">
    <source>
        <dbReference type="SAM" id="Coils"/>
    </source>
</evidence>
<reference evidence="5" key="1">
    <citation type="submission" date="2021-02" db="EMBL/GenBank/DDBJ databases">
        <authorList>
            <person name="Nowell W R."/>
        </authorList>
    </citation>
    <scope>NUCLEOTIDE SEQUENCE</scope>
</reference>
<keyword evidence="2 3" id="KW-0802">TPR repeat</keyword>
<sequence length="1102" mass="125721">MNANEISNNKNKLFQYIQPRIIDQFIIIWFDADIHSDNQTSKHILDQLKLISNEIKIFSDVNECVDFITDIADKKILLIISSIAGQLLLPFIEHISQLYSIYFFNSQHTYDDQWTFKENKVKGIFFEIESMCGALKRDLCQLVNDSALFSIVSTKCGHNFDQLDQSFMYTTLLKKAILEIEHDPKARERFTRFCLNRVFDEPLQTEKIYGFQRSYGEHAPIWWYTKEYFVYTQLNQALRTQDTEFMIEMGFFLRDLHRDIERKYSETDKTTKKYVYRGQGLSVADFNKIKERKGCLLSFNNFLSTSADREVALLLAESNLQKSGNIGILFQMEIDPKVSSTPYALIQDDSAFVEEREVLFSMPSVFRIGEIIEIQDRLWEVNLKFTSDDDSELTSLTNYIRNEMKEASGWYSIAELMIRMGKYEKALEIYGALCSENVHGNGFEDYCLNLVLNLNMVATEHLLGKYSSALKQLQSLLETLRDIFPSDHLLFSTIYNTFGLIQRAIGDYKTSLSYVEMSLEIQLRSSPADQANLSMTYNNAATTYYMMGDNIMALKSYEEALVIQQKSLPTNHPCLGYTYANIGLVYQSIGNNVSAITHLERALEIFHKSIPADHPDLGMIHNSIGMVQTCVGNCQVGHECFEKALKIQQKSLPANHPNLGIVHSNIGIVYQFTGKYSDALTAYKKAHRILQKSFPEDHPLLVVNDSYIAWVYTMLGNYSKALVHFEKTLANQERAVTPNPQYLAITYNGLGILYQAMGNFSKAKLYYEKALELLQKYLPPNHATLARIYSNLGQLSFWMGDYITGCSAMSKATKIEQKSHSAHQNHSSLAINTDTSNTLRQSMNSYSDLMSQLGGTFEGAQRLFSSDQQVENWTEEDLNRAHSLLKSLTSVVPNLDRVLQDQRELLSTNPSTLFGAPINLAEQNQALDYGSNVSECLKKSLVSLQNLCSTDEAEISSILDGTSSSDAIRENVLGMFQGLDKLVELHQNSLPPDNPSLAIFYNNYGSQNCSMDNHSLALLFYEKALDNIINRLPNNYQLLAKTYNNMATELDHLERHAEAIDNAEKAFQTAESAFGMHHEETIFYQNQLQQLQRKGRFIYENI</sequence>
<protein>
    <submittedName>
        <fullName evidence="5">Uncharacterized protein</fullName>
    </submittedName>
</protein>
<dbReference type="Gene3D" id="1.25.40.10">
    <property type="entry name" value="Tetratricopeptide repeat domain"/>
    <property type="match status" value="3"/>
</dbReference>
<dbReference type="SUPFAM" id="SSF48452">
    <property type="entry name" value="TPR-like"/>
    <property type="match status" value="4"/>
</dbReference>
<dbReference type="OrthoDB" id="626167at2759"/>
<comment type="caution">
    <text evidence="5">The sequence shown here is derived from an EMBL/GenBank/DDBJ whole genome shotgun (WGS) entry which is preliminary data.</text>
</comment>